<feature type="chain" id="PRO_5031328355" evidence="1">
    <location>
        <begin position="27"/>
        <end position="45"/>
    </location>
</feature>
<sequence length="45" mass="4277">MSATTIARKIATAAIAAALSATCVIAAVGPVGTTAAPTRHSVIVA</sequence>
<dbReference type="AlphaFoldDB" id="A0A7W9BQ58"/>
<protein>
    <submittedName>
        <fullName evidence="2">Uncharacterized protein</fullName>
    </submittedName>
</protein>
<dbReference type="RefSeq" id="WP_157174935.1">
    <property type="nucleotide sequence ID" value="NZ_BMJP01000001.1"/>
</dbReference>
<proteinExistence type="predicted"/>
<dbReference type="Proteomes" id="UP000546701">
    <property type="component" value="Unassembled WGS sequence"/>
</dbReference>
<organism evidence="2 3">
    <name type="scientific">Sphingomonas prati</name>
    <dbReference type="NCBI Taxonomy" id="1843237"/>
    <lineage>
        <taxon>Bacteria</taxon>
        <taxon>Pseudomonadati</taxon>
        <taxon>Pseudomonadota</taxon>
        <taxon>Alphaproteobacteria</taxon>
        <taxon>Sphingomonadales</taxon>
        <taxon>Sphingomonadaceae</taxon>
        <taxon>Sphingomonas</taxon>
    </lineage>
</organism>
<reference evidence="2 3" key="1">
    <citation type="submission" date="2020-08" db="EMBL/GenBank/DDBJ databases">
        <title>Genomic Encyclopedia of Type Strains, Phase IV (KMG-IV): sequencing the most valuable type-strain genomes for metagenomic binning, comparative biology and taxonomic classification.</title>
        <authorList>
            <person name="Goeker M."/>
        </authorList>
    </citation>
    <scope>NUCLEOTIDE SEQUENCE [LARGE SCALE GENOMIC DNA]</scope>
    <source>
        <strain evidence="2 3">DSM 103336</strain>
    </source>
</reference>
<accession>A0A7W9BQ58</accession>
<name>A0A7W9BQ58_9SPHN</name>
<keyword evidence="3" id="KW-1185">Reference proteome</keyword>
<feature type="signal peptide" evidence="1">
    <location>
        <begin position="1"/>
        <end position="26"/>
    </location>
</feature>
<evidence type="ECO:0000313" key="2">
    <source>
        <dbReference type="EMBL" id="MBB5728107.1"/>
    </source>
</evidence>
<evidence type="ECO:0000256" key="1">
    <source>
        <dbReference type="SAM" id="SignalP"/>
    </source>
</evidence>
<comment type="caution">
    <text evidence="2">The sequence shown here is derived from an EMBL/GenBank/DDBJ whole genome shotgun (WGS) entry which is preliminary data.</text>
</comment>
<gene>
    <name evidence="2" type="ORF">FHS99_000563</name>
</gene>
<dbReference type="EMBL" id="JACIJR010000001">
    <property type="protein sequence ID" value="MBB5728107.1"/>
    <property type="molecule type" value="Genomic_DNA"/>
</dbReference>
<keyword evidence="1" id="KW-0732">Signal</keyword>
<evidence type="ECO:0000313" key="3">
    <source>
        <dbReference type="Proteomes" id="UP000546701"/>
    </source>
</evidence>